<name>A0A4R0P1P6_9SPHI</name>
<reference evidence="1 2" key="1">
    <citation type="submission" date="2019-02" db="EMBL/GenBank/DDBJ databases">
        <title>Pedobacter sp. RP-3-11 sp. nov., isolated from Arctic soil.</title>
        <authorList>
            <person name="Dahal R.H."/>
        </authorList>
    </citation>
    <scope>NUCLEOTIDE SEQUENCE [LARGE SCALE GENOMIC DNA]</scope>
    <source>
        <strain evidence="1 2">RP-3-11</strain>
    </source>
</reference>
<evidence type="ECO:0008006" key="3">
    <source>
        <dbReference type="Google" id="ProtNLM"/>
    </source>
</evidence>
<sequence>MKNFYQIIKGFSRTSTLFLIFFLWIGIYHAIAQTNPSVNISVTIAGPYSPFYSDYAGPNASKVLLIVQNLTATQRSIKLTGQLTGDNGIKITTKSNYVPLKPILLGPNETKQLNGLALTDIFDLNTLNVYGVDKVKLVQTSRLPEGNYTFCIQAVDMANNQVISSNAPLGCTTISIIYPDAPFLINPIQNSATQKMFSFAWANANIVPGTTQYTLQVVEMPDVRQDPNQVLNAATRFAINRTIFKLTSTILSPSDPPLIEGKRYAWRIIATDLTGQVVFKNRGISTANEFRYLEKPYIASTFELKTPEENKRIKNLNDLVFEWKFTDNSALNDNVGFYDGPQRQNSFNSGNLLGGSSSKFELYIKRVKTADEISAEKRAGWSNAFGKSNVVKDNGIVIPIDKQMIDFKSTPAMANYLKDDNSYEWYIKDTKTATESAKRIFVVKYDKVIINYNVKVSGNLKYKFAADQKGIELAAKDIQIMRVRLLAPIYKVKRKVTTTQNGVEKTDVKEIDSVAMVSNLTSYPYGQTSLATAGFVTSATTDKNGNFQVSVPISTSQYVIHDDNIIVPGTKKRYAEVDGLVVRVNDSRFSDANWFIYPTSDHQSILLDDETVQVFDYKLNVKFNVTNQKDYKGKLYVLKNENSLVKGEVMNVAGETKDVLNMTKNNYYVPSDKSSSQYKYSHTPYSVVGSQKVENAQNIDFSKLAVSLTKDDVYTVYFEPDIAQNALYFTPQTINKRVVKPAGFLSTKFGSTVPNQTLTFGPKYLTMKVSGRYLYEWKLPYGKPFTKKPLPERTKLILMRGNLNYTSMGNTATADKTKTVATATIGKNGEYSFKLGVFDYDSFNGNEGRDFYILIDDNYYSSEPQTIKYNQNADIVMTELVAQVNQFSFTSRLRNQATNKPVALMEVYLCRKQGAKPLTIPSDEGDPGRKDYFKKVYTDNYGTKYDIIDKIEPGKLSADGSFTFNRLVLPSADLTDEYFILAEPMSTSQDNFVTERGFTLTTILKNLKAKEYRYYIHEFNVQEDPYEFSYNQNAFQVVPVQPQIPYIDGAVYPYSNTSTSVLSGVKMELFDMDNTKIKDTATPAEFEKYYANKAPLGKAQITGTNGRFLFNEFYKPNDKVGKLLKLSKQGFITSYRPVQQGKPLIAGQRANMPKVYLDLPITFNVIVTDKGGNNPVPARIIVGDDFSWSDTQEIGGNYNPNTGTYKAGIEQAILSSPRGEVSFTIIPDNKAKYKTTIVKRNIYIDNQSVAAFEVESNQHNIIVSCINAATGKGVEASVSLNNKYDKFEYQSKDLSSFLGGWITTASFVAAGTDFELKVIPVGNYTIGKTKFHSDMSETVHVTVYVNEAGTINVSGKENGIKTNFAVSVWGYDDDEYIVKKNSTGYFISRLPLNDGSMFNWFTAVIGTKSGYLGQSQPALLYSTETQYVKFDFTKLPGGLKENLYGFPIQISDAKALSDGKYSISGRLNPQGIASNSSLTPADPANWLSFYTVTVQPGSPTQAQKVLIKVDFVENELKAILHKNYNVTIVDQAGLSLSTDGDGASILGRVALDPASLPNGLKTSKSGYSGDKNSLYLNLENSSFAALYQLSPTYTDLMRTFSSAGSDMLNQPLLVTGFDKTQINFKAVDDLSIIPEEKIFLKADGMKFKIKIKTDLKYVKSGYENINAAATFNINNTGYTTENEQPISMGLNLWKLEINQWKLNNNGLMANKGNLNTLGITIPFKNLPIKYKEIGYGTFDIQKLKLLNAWDVKFNAQDVITSFGYDKGYSATKGAWSVSILAKSEIANLASIKGLPDLKPTDEIFINNINLYDTGNENDTRILLTENQPAVTLNEFASFRPGTMFGDANSVVFRGGLDMNIPNLSGLESVVYDLKYQVVNGQFLHIHDTPFQNLVLDANGVKINFTGSQEFTKNKLLLRGVLRDKDPLGKYQINVELNKNLNETSIALDKSKPAIIRLSEDASGSYLDNAVGDMLVTNNAWNNFKFSGDLTGAEGINPQQSRLAFEVKGDLVANNNKIGVQNMDAGGMQGLNIAYDFDQKALVGSASIYQQTSLANINLDIDLKIGSKEWYIFCNGIATDIQYMPILNQVAVGTMIGNAALNEAQRQSLYKHFKGNDVPEAFKSAMGNVKGMIMVLSADIKLPVLPSFDLDLDPVAHCEVKYGIYANLYYNLGFGLKKEDLSLALGARVGAYVKLGVGVSIGLACAGVNLGADAYADVSGSLVPFAPGGAQFSLDAGLTFKLLGEAYVGAGICNSSCETPCFDAGLFDVCSPIPCVRKSLKETLVLGLGGKFDNSGFHFAAFKK</sequence>
<gene>
    <name evidence="1" type="ORF">EZ449_15255</name>
</gene>
<accession>A0A4R0P1P6</accession>
<protein>
    <recommendedName>
        <fullName evidence="3">TANFOR domain-containing protein</fullName>
    </recommendedName>
</protein>
<dbReference type="RefSeq" id="WP_131560353.1">
    <property type="nucleotide sequence ID" value="NZ_SJSN01000011.1"/>
</dbReference>
<comment type="caution">
    <text evidence="1">The sequence shown here is derived from an EMBL/GenBank/DDBJ whole genome shotgun (WGS) entry which is preliminary data.</text>
</comment>
<dbReference type="Proteomes" id="UP000291485">
    <property type="component" value="Unassembled WGS sequence"/>
</dbReference>
<keyword evidence="2" id="KW-1185">Reference proteome</keyword>
<proteinExistence type="predicted"/>
<organism evidence="1 2">
    <name type="scientific">Pedobacter frigidisoli</name>
    <dbReference type="NCBI Taxonomy" id="2530455"/>
    <lineage>
        <taxon>Bacteria</taxon>
        <taxon>Pseudomonadati</taxon>
        <taxon>Bacteroidota</taxon>
        <taxon>Sphingobacteriia</taxon>
        <taxon>Sphingobacteriales</taxon>
        <taxon>Sphingobacteriaceae</taxon>
        <taxon>Pedobacter</taxon>
    </lineage>
</organism>
<evidence type="ECO:0000313" key="1">
    <source>
        <dbReference type="EMBL" id="TCD07145.1"/>
    </source>
</evidence>
<evidence type="ECO:0000313" key="2">
    <source>
        <dbReference type="Proteomes" id="UP000291485"/>
    </source>
</evidence>
<dbReference type="EMBL" id="SJSN01000011">
    <property type="protein sequence ID" value="TCD07145.1"/>
    <property type="molecule type" value="Genomic_DNA"/>
</dbReference>
<dbReference type="OrthoDB" id="1521695at2"/>